<feature type="domain" description="Ribosome recycling factor" evidence="7">
    <location>
        <begin position="22"/>
        <end position="183"/>
    </location>
</feature>
<keyword evidence="9" id="KW-1185">Reference proteome</keyword>
<dbReference type="GO" id="GO:0043023">
    <property type="term" value="F:ribosomal large subunit binding"/>
    <property type="evidence" value="ECO:0007669"/>
    <property type="project" value="TreeGrafter"/>
</dbReference>
<dbReference type="HAMAP" id="MF_00040">
    <property type="entry name" value="RRF"/>
    <property type="match status" value="1"/>
</dbReference>
<evidence type="ECO:0000256" key="3">
    <source>
        <dbReference type="ARBA" id="ARBA00022490"/>
    </source>
</evidence>
<dbReference type="OrthoDB" id="9804006at2"/>
<comment type="subcellular location">
    <subcellularLocation>
        <location evidence="1 6">Cytoplasm</location>
    </subcellularLocation>
</comment>
<dbReference type="Proteomes" id="UP000287243">
    <property type="component" value="Chromosome"/>
</dbReference>
<evidence type="ECO:0000256" key="2">
    <source>
        <dbReference type="ARBA" id="ARBA00005912"/>
    </source>
</evidence>
<dbReference type="PANTHER" id="PTHR20982:SF3">
    <property type="entry name" value="MITOCHONDRIAL RIBOSOME RECYCLING FACTOR PSEUDO 1"/>
    <property type="match status" value="1"/>
</dbReference>
<dbReference type="InterPro" id="IPR023584">
    <property type="entry name" value="Ribosome_recyc_fac_dom"/>
</dbReference>
<dbReference type="Gene3D" id="3.30.1360.40">
    <property type="match status" value="1"/>
</dbReference>
<evidence type="ECO:0000313" key="9">
    <source>
        <dbReference type="Proteomes" id="UP000287243"/>
    </source>
</evidence>
<gene>
    <name evidence="6" type="primary">frr</name>
    <name evidence="8" type="ORF">BU251_00845</name>
</gene>
<reference evidence="8 9" key="1">
    <citation type="submission" date="2017-01" db="EMBL/GenBank/DDBJ databases">
        <title>First insights into the biology of 'candidatus Vampirococcus archaeovorus'.</title>
        <authorList>
            <person name="Kizina J."/>
            <person name="Jordan S."/>
            <person name="Stueber K."/>
            <person name="Reinhardt R."/>
            <person name="Harder J."/>
        </authorList>
    </citation>
    <scope>NUCLEOTIDE SEQUENCE [LARGE SCALE GENOMIC DNA]</scope>
    <source>
        <strain evidence="8 9">LiM</strain>
    </source>
</reference>
<evidence type="ECO:0000256" key="4">
    <source>
        <dbReference type="ARBA" id="ARBA00022917"/>
    </source>
</evidence>
<dbReference type="SUPFAM" id="SSF55194">
    <property type="entry name" value="Ribosome recycling factor, RRF"/>
    <property type="match status" value="1"/>
</dbReference>
<keyword evidence="4 6" id="KW-0648">Protein biosynthesis</keyword>
<dbReference type="GO" id="GO:0006415">
    <property type="term" value="P:translational termination"/>
    <property type="evidence" value="ECO:0007669"/>
    <property type="project" value="UniProtKB-UniRule"/>
</dbReference>
<dbReference type="Pfam" id="PF01765">
    <property type="entry name" value="RRF"/>
    <property type="match status" value="1"/>
</dbReference>
<dbReference type="FunFam" id="3.30.1360.40:FF:000001">
    <property type="entry name" value="Ribosome-recycling factor"/>
    <property type="match status" value="1"/>
</dbReference>
<dbReference type="FunFam" id="1.10.132.20:FF:000001">
    <property type="entry name" value="Ribosome-recycling factor"/>
    <property type="match status" value="1"/>
</dbReference>
<dbReference type="InterPro" id="IPR002661">
    <property type="entry name" value="Ribosome_recyc_fac"/>
</dbReference>
<dbReference type="GO" id="GO:0005737">
    <property type="term" value="C:cytoplasm"/>
    <property type="evidence" value="ECO:0007669"/>
    <property type="project" value="UniProtKB-SubCell"/>
</dbReference>
<dbReference type="InterPro" id="IPR036191">
    <property type="entry name" value="RRF_sf"/>
</dbReference>
<name>A0A410P2R0_VELA1</name>
<organism evidence="8 9">
    <name type="scientific">Velamenicoccus archaeovorus</name>
    <dbReference type="NCBI Taxonomy" id="1930593"/>
    <lineage>
        <taxon>Bacteria</taxon>
        <taxon>Pseudomonadati</taxon>
        <taxon>Candidatus Omnitrophota</taxon>
        <taxon>Candidatus Velamenicoccus</taxon>
    </lineage>
</organism>
<evidence type="ECO:0000313" key="8">
    <source>
        <dbReference type="EMBL" id="QAT16381.1"/>
    </source>
</evidence>
<dbReference type="Gene3D" id="1.10.132.20">
    <property type="entry name" value="Ribosome-recycling factor"/>
    <property type="match status" value="1"/>
</dbReference>
<keyword evidence="3 6" id="KW-0963">Cytoplasm</keyword>
<sequence length="186" mass="21148">MGTRDIVKDAESKMKKAIEAARRNFAEIRTGRASPHLVEGLHVDYYGTPTVLKSLASITVPDARLIVIQPWDATVIPEIEKAISKSNLGITPFNDGKLVRLQIPQLTQERREELKKVVKTMAEEGRISLRTIRRDANDAVKKLETDKVIPEDERFRSQDEIQKITDKCMADLENILKDKEKELTEV</sequence>
<comment type="function">
    <text evidence="5 6">Responsible for the release of ribosomes from messenger RNA at the termination of protein biosynthesis. May increase the efficiency of translation by recycling ribosomes from one round of translation to another.</text>
</comment>
<accession>A0A410P2R0</accession>
<evidence type="ECO:0000256" key="1">
    <source>
        <dbReference type="ARBA" id="ARBA00004496"/>
    </source>
</evidence>
<evidence type="ECO:0000256" key="5">
    <source>
        <dbReference type="ARBA" id="ARBA00025050"/>
    </source>
</evidence>
<dbReference type="RefSeq" id="WP_128699018.1">
    <property type="nucleotide sequence ID" value="NZ_CP019384.1"/>
</dbReference>
<evidence type="ECO:0000256" key="6">
    <source>
        <dbReference type="HAMAP-Rule" id="MF_00040"/>
    </source>
</evidence>
<proteinExistence type="inferred from homology"/>
<dbReference type="NCBIfam" id="TIGR00496">
    <property type="entry name" value="frr"/>
    <property type="match status" value="1"/>
</dbReference>
<dbReference type="EMBL" id="CP019384">
    <property type="protein sequence ID" value="QAT16381.1"/>
    <property type="molecule type" value="Genomic_DNA"/>
</dbReference>
<protein>
    <recommendedName>
        <fullName evidence="6">Ribosome-recycling factor</fullName>
        <shortName evidence="6">RRF</shortName>
    </recommendedName>
    <alternativeName>
        <fullName evidence="6">Ribosome-releasing factor</fullName>
    </alternativeName>
</protein>
<dbReference type="PANTHER" id="PTHR20982">
    <property type="entry name" value="RIBOSOME RECYCLING FACTOR"/>
    <property type="match status" value="1"/>
</dbReference>
<dbReference type="KEGG" id="vai:BU251_00845"/>
<dbReference type="AlphaFoldDB" id="A0A410P2R0"/>
<comment type="similarity">
    <text evidence="2 6">Belongs to the RRF family.</text>
</comment>
<dbReference type="CDD" id="cd00520">
    <property type="entry name" value="RRF"/>
    <property type="match status" value="1"/>
</dbReference>
<evidence type="ECO:0000259" key="7">
    <source>
        <dbReference type="Pfam" id="PF01765"/>
    </source>
</evidence>